<organism evidence="1 2">
    <name type="scientific">Euphydryas editha</name>
    <name type="common">Edith's checkerspot</name>
    <dbReference type="NCBI Taxonomy" id="104508"/>
    <lineage>
        <taxon>Eukaryota</taxon>
        <taxon>Metazoa</taxon>
        <taxon>Ecdysozoa</taxon>
        <taxon>Arthropoda</taxon>
        <taxon>Hexapoda</taxon>
        <taxon>Insecta</taxon>
        <taxon>Pterygota</taxon>
        <taxon>Neoptera</taxon>
        <taxon>Endopterygota</taxon>
        <taxon>Lepidoptera</taxon>
        <taxon>Glossata</taxon>
        <taxon>Ditrysia</taxon>
        <taxon>Papilionoidea</taxon>
        <taxon>Nymphalidae</taxon>
        <taxon>Nymphalinae</taxon>
        <taxon>Euphydryas</taxon>
    </lineage>
</organism>
<gene>
    <name evidence="1" type="ORF">EEDITHA_LOCUS16334</name>
</gene>
<evidence type="ECO:0000313" key="1">
    <source>
        <dbReference type="EMBL" id="CAH2101597.1"/>
    </source>
</evidence>
<sequence>MKLCRLALWPLQEAARPISSTRGKGVLGVAQLPKWGHSPPTLLRRIVPECGQCGQRGYSPTLIRLCSWWCGCRLAGAGGGDCATHASFGLPALLPSLEQRDTRLLTG</sequence>
<reference evidence="1" key="1">
    <citation type="submission" date="2022-03" db="EMBL/GenBank/DDBJ databases">
        <authorList>
            <person name="Tunstrom K."/>
        </authorList>
    </citation>
    <scope>NUCLEOTIDE SEQUENCE</scope>
</reference>
<name>A0AAU9UU60_EUPED</name>
<keyword evidence="2" id="KW-1185">Reference proteome</keyword>
<proteinExistence type="predicted"/>
<dbReference type="Proteomes" id="UP001153954">
    <property type="component" value="Unassembled WGS sequence"/>
</dbReference>
<dbReference type="EMBL" id="CAKOGL010000023">
    <property type="protein sequence ID" value="CAH2101597.1"/>
    <property type="molecule type" value="Genomic_DNA"/>
</dbReference>
<dbReference type="AlphaFoldDB" id="A0AAU9UU60"/>
<protein>
    <submittedName>
        <fullName evidence="1">Uncharacterized protein</fullName>
    </submittedName>
</protein>
<accession>A0AAU9UU60</accession>
<comment type="caution">
    <text evidence="1">The sequence shown here is derived from an EMBL/GenBank/DDBJ whole genome shotgun (WGS) entry which is preliminary data.</text>
</comment>
<evidence type="ECO:0000313" key="2">
    <source>
        <dbReference type="Proteomes" id="UP001153954"/>
    </source>
</evidence>